<dbReference type="SUPFAM" id="SSF56349">
    <property type="entry name" value="DNA breaking-rejoining enzymes"/>
    <property type="match status" value="1"/>
</dbReference>
<dbReference type="GO" id="GO:0003677">
    <property type="term" value="F:DNA binding"/>
    <property type="evidence" value="ECO:0007669"/>
    <property type="project" value="UniProtKB-UniRule"/>
</dbReference>
<dbReference type="Gene3D" id="1.10.443.10">
    <property type="entry name" value="Intergrase catalytic core"/>
    <property type="match status" value="1"/>
</dbReference>
<dbReference type="Gene3D" id="1.10.150.130">
    <property type="match status" value="1"/>
</dbReference>
<organism evidence="8 9">
    <name type="scientific">Variovorax gossypii</name>
    <dbReference type="NCBI Taxonomy" id="1679495"/>
    <lineage>
        <taxon>Bacteria</taxon>
        <taxon>Pseudomonadati</taxon>
        <taxon>Pseudomonadota</taxon>
        <taxon>Betaproteobacteria</taxon>
        <taxon>Burkholderiales</taxon>
        <taxon>Comamonadaceae</taxon>
        <taxon>Variovorax</taxon>
    </lineage>
</organism>
<dbReference type="EMBL" id="RXOE01000002">
    <property type="protein sequence ID" value="RTQ35645.1"/>
    <property type="molecule type" value="Genomic_DNA"/>
</dbReference>
<dbReference type="InterPro" id="IPR011010">
    <property type="entry name" value="DNA_brk_join_enz"/>
</dbReference>
<dbReference type="InterPro" id="IPR025269">
    <property type="entry name" value="SAM-like_dom"/>
</dbReference>
<dbReference type="Pfam" id="PF13102">
    <property type="entry name" value="Phage_int_SAM_5"/>
    <property type="match status" value="1"/>
</dbReference>
<dbReference type="CDD" id="cd01184">
    <property type="entry name" value="INT_C_like_1"/>
    <property type="match status" value="1"/>
</dbReference>
<dbReference type="PROSITE" id="PS51898">
    <property type="entry name" value="TYR_RECOMBINASE"/>
    <property type="match status" value="1"/>
</dbReference>
<evidence type="ECO:0000256" key="2">
    <source>
        <dbReference type="ARBA" id="ARBA00022908"/>
    </source>
</evidence>
<comment type="caution">
    <text evidence="8">The sequence shown here is derived from an EMBL/GenBank/DDBJ whole genome shotgun (WGS) entry which is preliminary data.</text>
</comment>
<sequence length="499" mass="55583">MQQLAARWFRTEAQKLEASGNFVDWLFEAETWVNELGDQYVEHTRLASARQALDEGYLEEQDFASHVTRNVAATLRSSGVPLPTDTERRARLEAAFREHWLKLSDLAFKRYEGNWTIQPDVLPHEPLTMEAKRKASKQHTKLLDLFKTYSADKKLNDGDTRGVRKTLDGYEATLKQFIELCGDLPIEKISRETVREYRAYLAQMPAKGDGIRKLSAKQLIAKAEAEGLPKVSAPTIRNKLRALSAVLSHGVRLGLLAENPVIAGGIGRAAAKAAGSRGAASRRRRDYTKDELRRIFMSPIFTEAGWSAPRADFGRAWYWMPLLMYYTGARREELAQLAARDVLVSSEGIPCLSILAMLDDDDADRGVKTEGSRRMIPLHPDLVERGFLEYAQSVPTGGQLFPKLKPSPAGFYGANFGKRWAAYLREVVGLDTSVSPSHGFRHTFKTLCREVGVAEDVHDAITGHAGAGMVARDYGQMPLVRMATEIARYPSVDALTDSA</sequence>
<accession>A0A3S0IFS9</accession>
<evidence type="ECO:0000256" key="3">
    <source>
        <dbReference type="ARBA" id="ARBA00023125"/>
    </source>
</evidence>
<dbReference type="OrthoDB" id="9784724at2"/>
<dbReference type="Proteomes" id="UP000267418">
    <property type="component" value="Unassembled WGS sequence"/>
</dbReference>
<evidence type="ECO:0000259" key="6">
    <source>
        <dbReference type="PROSITE" id="PS51898"/>
    </source>
</evidence>
<evidence type="ECO:0000259" key="7">
    <source>
        <dbReference type="PROSITE" id="PS51900"/>
    </source>
</evidence>
<evidence type="ECO:0000256" key="5">
    <source>
        <dbReference type="PROSITE-ProRule" id="PRU01248"/>
    </source>
</evidence>
<gene>
    <name evidence="8" type="ORF">EJP69_07785</name>
</gene>
<dbReference type="GO" id="GO:0006310">
    <property type="term" value="P:DNA recombination"/>
    <property type="evidence" value="ECO:0007669"/>
    <property type="project" value="UniProtKB-KW"/>
</dbReference>
<dbReference type="InterPro" id="IPR002104">
    <property type="entry name" value="Integrase_catalytic"/>
</dbReference>
<evidence type="ECO:0000256" key="1">
    <source>
        <dbReference type="ARBA" id="ARBA00008857"/>
    </source>
</evidence>
<protein>
    <submittedName>
        <fullName evidence="8">Integrase</fullName>
    </submittedName>
</protein>
<comment type="similarity">
    <text evidence="1">Belongs to the 'phage' integrase family.</text>
</comment>
<reference evidence="8 9" key="1">
    <citation type="submission" date="2018-12" db="EMBL/GenBank/DDBJ databases">
        <title>The genome of Variovorax gossypii DSM 100435.</title>
        <authorList>
            <person name="Gao J."/>
            <person name="Sun J."/>
        </authorList>
    </citation>
    <scope>NUCLEOTIDE SEQUENCE [LARGE SCALE GENOMIC DNA]</scope>
    <source>
        <strain evidence="8 9">DSM 100435</strain>
    </source>
</reference>
<keyword evidence="3 5" id="KW-0238">DNA-binding</keyword>
<keyword evidence="2" id="KW-0229">DNA integration</keyword>
<name>A0A3S0IFS9_9BURK</name>
<dbReference type="InterPro" id="IPR044068">
    <property type="entry name" value="CB"/>
</dbReference>
<dbReference type="PANTHER" id="PTHR30349">
    <property type="entry name" value="PHAGE INTEGRASE-RELATED"/>
    <property type="match status" value="1"/>
</dbReference>
<feature type="domain" description="Tyr recombinase" evidence="6">
    <location>
        <begin position="282"/>
        <end position="488"/>
    </location>
</feature>
<dbReference type="AlphaFoldDB" id="A0A3S0IFS9"/>
<feature type="domain" description="Core-binding (CB)" evidence="7">
    <location>
        <begin position="140"/>
        <end position="251"/>
    </location>
</feature>
<dbReference type="InterPro" id="IPR050090">
    <property type="entry name" value="Tyrosine_recombinase_XerCD"/>
</dbReference>
<dbReference type="GO" id="GO:0015074">
    <property type="term" value="P:DNA integration"/>
    <property type="evidence" value="ECO:0007669"/>
    <property type="project" value="UniProtKB-KW"/>
</dbReference>
<evidence type="ECO:0000313" key="9">
    <source>
        <dbReference type="Proteomes" id="UP000267418"/>
    </source>
</evidence>
<dbReference type="PROSITE" id="PS51900">
    <property type="entry name" value="CB"/>
    <property type="match status" value="1"/>
</dbReference>
<evidence type="ECO:0000313" key="8">
    <source>
        <dbReference type="EMBL" id="RTQ35645.1"/>
    </source>
</evidence>
<keyword evidence="4" id="KW-0233">DNA recombination</keyword>
<dbReference type="InterPro" id="IPR010998">
    <property type="entry name" value="Integrase_recombinase_N"/>
</dbReference>
<dbReference type="PANTHER" id="PTHR30349:SF41">
    <property type="entry name" value="INTEGRASE_RECOMBINASE PROTEIN MJ0367-RELATED"/>
    <property type="match status" value="1"/>
</dbReference>
<dbReference type="InterPro" id="IPR013762">
    <property type="entry name" value="Integrase-like_cat_sf"/>
</dbReference>
<keyword evidence="9" id="KW-1185">Reference proteome</keyword>
<proteinExistence type="inferred from homology"/>
<evidence type="ECO:0000256" key="4">
    <source>
        <dbReference type="ARBA" id="ARBA00023172"/>
    </source>
</evidence>